<evidence type="ECO:0000256" key="1">
    <source>
        <dbReference type="ARBA" id="ARBA00023172"/>
    </source>
</evidence>
<proteinExistence type="predicted"/>
<dbReference type="AlphaFoldDB" id="A0A7Y9E6T3"/>
<keyword evidence="4" id="KW-1185">Reference proteome</keyword>
<protein>
    <submittedName>
        <fullName evidence="3">Integrase</fullName>
    </submittedName>
</protein>
<evidence type="ECO:0000313" key="4">
    <source>
        <dbReference type="Proteomes" id="UP000535511"/>
    </source>
</evidence>
<feature type="domain" description="Tyr recombinase" evidence="2">
    <location>
        <begin position="1"/>
        <end position="175"/>
    </location>
</feature>
<dbReference type="CDD" id="cd00397">
    <property type="entry name" value="DNA_BRE_C"/>
    <property type="match status" value="1"/>
</dbReference>
<dbReference type="Gene3D" id="1.10.443.10">
    <property type="entry name" value="Intergrase catalytic core"/>
    <property type="match status" value="1"/>
</dbReference>
<evidence type="ECO:0000313" key="3">
    <source>
        <dbReference type="EMBL" id="NYD42213.1"/>
    </source>
</evidence>
<evidence type="ECO:0000259" key="2">
    <source>
        <dbReference type="PROSITE" id="PS51898"/>
    </source>
</evidence>
<dbReference type="Pfam" id="PF00589">
    <property type="entry name" value="Phage_integrase"/>
    <property type="match status" value="1"/>
</dbReference>
<dbReference type="InterPro" id="IPR013762">
    <property type="entry name" value="Integrase-like_cat_sf"/>
</dbReference>
<accession>A0A7Y9E6T3</accession>
<keyword evidence="1" id="KW-0233">DNA recombination</keyword>
<dbReference type="InterPro" id="IPR011010">
    <property type="entry name" value="DNA_brk_join_enz"/>
</dbReference>
<gene>
    <name evidence="3" type="ORF">BJZ21_002296</name>
</gene>
<dbReference type="GO" id="GO:0015074">
    <property type="term" value="P:DNA integration"/>
    <property type="evidence" value="ECO:0007669"/>
    <property type="project" value="InterPro"/>
</dbReference>
<dbReference type="GO" id="GO:0003677">
    <property type="term" value="F:DNA binding"/>
    <property type="evidence" value="ECO:0007669"/>
    <property type="project" value="InterPro"/>
</dbReference>
<dbReference type="Proteomes" id="UP000535511">
    <property type="component" value="Unassembled WGS sequence"/>
</dbReference>
<name>A0A7Y9E6T3_9ACTN</name>
<comment type="caution">
    <text evidence="3">The sequence shown here is derived from an EMBL/GenBank/DDBJ whole genome shotgun (WGS) entry which is preliminary data.</text>
</comment>
<dbReference type="InterPro" id="IPR002104">
    <property type="entry name" value="Integrase_catalytic"/>
</dbReference>
<dbReference type="PROSITE" id="PS51898">
    <property type="entry name" value="TYR_RECOMBINASE"/>
    <property type="match status" value="1"/>
</dbReference>
<dbReference type="SUPFAM" id="SSF56349">
    <property type="entry name" value="DNA breaking-rejoining enzymes"/>
    <property type="match status" value="1"/>
</dbReference>
<sequence length="175" mass="19444">MDEMPEASRALVVVAAGCGLRQGEAFGVRVQDVDFLRHELHVRQQIRLEGGRPVPALPKYGRVRSVPMPEWVGFELAQHLERMAPLSGERLEAPAAGGLIFYSRERKPLNRNYFNQAVWRLALRAVGIPNERDNGMHALRHTCAPLWLEHGVSMKLCLSTSGTPIRGSPSGSTRT</sequence>
<dbReference type="EMBL" id="JACCBG010000001">
    <property type="protein sequence ID" value="NYD42213.1"/>
    <property type="molecule type" value="Genomic_DNA"/>
</dbReference>
<reference evidence="3 4" key="1">
    <citation type="submission" date="2020-07" db="EMBL/GenBank/DDBJ databases">
        <title>Sequencing the genomes of 1000 actinobacteria strains.</title>
        <authorList>
            <person name="Klenk H.-P."/>
        </authorList>
    </citation>
    <scope>NUCLEOTIDE SEQUENCE [LARGE SCALE GENOMIC DNA]</scope>
    <source>
        <strain evidence="3 4">DSM 21350</strain>
    </source>
</reference>
<organism evidence="3 4">
    <name type="scientific">Nocardioides panaciterrulae</name>
    <dbReference type="NCBI Taxonomy" id="661492"/>
    <lineage>
        <taxon>Bacteria</taxon>
        <taxon>Bacillati</taxon>
        <taxon>Actinomycetota</taxon>
        <taxon>Actinomycetes</taxon>
        <taxon>Propionibacteriales</taxon>
        <taxon>Nocardioidaceae</taxon>
        <taxon>Nocardioides</taxon>
    </lineage>
</organism>
<dbReference type="GO" id="GO:0006310">
    <property type="term" value="P:DNA recombination"/>
    <property type="evidence" value="ECO:0007669"/>
    <property type="project" value="UniProtKB-KW"/>
</dbReference>